<comment type="caution">
    <text evidence="2">The sequence shown here is derived from an EMBL/GenBank/DDBJ whole genome shotgun (WGS) entry which is preliminary data.</text>
</comment>
<name>A0A2M7VDA8_9BACT</name>
<protein>
    <recommendedName>
        <fullName evidence="4">DUF5673 domain-containing protein</fullName>
    </recommendedName>
</protein>
<keyword evidence="1" id="KW-1133">Transmembrane helix</keyword>
<keyword evidence="1" id="KW-0812">Transmembrane</keyword>
<feature type="transmembrane region" description="Helical" evidence="1">
    <location>
        <begin position="37"/>
        <end position="54"/>
    </location>
</feature>
<keyword evidence="1" id="KW-0472">Membrane</keyword>
<evidence type="ECO:0000313" key="3">
    <source>
        <dbReference type="Proteomes" id="UP000230405"/>
    </source>
</evidence>
<accession>A0A2M7VDA8</accession>
<reference evidence="3" key="1">
    <citation type="submission" date="2017-09" db="EMBL/GenBank/DDBJ databases">
        <title>Depth-based differentiation of microbial function through sediment-hosted aquifers and enrichment of novel symbionts in the deep terrestrial subsurface.</title>
        <authorList>
            <person name="Probst A.J."/>
            <person name="Ladd B."/>
            <person name="Jarett J.K."/>
            <person name="Geller-Mcgrath D.E."/>
            <person name="Sieber C.M.K."/>
            <person name="Emerson J.B."/>
            <person name="Anantharaman K."/>
            <person name="Thomas B.C."/>
            <person name="Malmstrom R."/>
            <person name="Stieglmeier M."/>
            <person name="Klingl A."/>
            <person name="Woyke T."/>
            <person name="Ryan C.M."/>
            <person name="Banfield J.F."/>
        </authorList>
    </citation>
    <scope>NUCLEOTIDE SEQUENCE [LARGE SCALE GENOMIC DNA]</scope>
</reference>
<proteinExistence type="predicted"/>
<evidence type="ECO:0008006" key="4">
    <source>
        <dbReference type="Google" id="ProtNLM"/>
    </source>
</evidence>
<sequence length="173" mass="20352">MSDDQDQNQQEEPVYDDRGEAYFAWSIPEYKKYQRSISWYVIAIVVMIALITYSIYTANLLFGLIIILASLTYFYHDRNEPIKLQFAVTDKGFMIGSHFHSFRDVTNFYIIYRPPQVTNLFVEFSSLTKPRLSIPLTEQNPVELRNFLKQFLVEDLEKEDEPLSETLGNLLKM</sequence>
<dbReference type="AlphaFoldDB" id="A0A2M7VDA8"/>
<evidence type="ECO:0000313" key="2">
    <source>
        <dbReference type="EMBL" id="PIZ98401.1"/>
    </source>
</evidence>
<dbReference type="EMBL" id="PFPO01000089">
    <property type="protein sequence ID" value="PIZ98401.1"/>
    <property type="molecule type" value="Genomic_DNA"/>
</dbReference>
<organism evidence="2 3">
    <name type="scientific">Candidatus Komeilibacteria bacterium CG_4_10_14_0_2_um_filter_37_10</name>
    <dbReference type="NCBI Taxonomy" id="1974470"/>
    <lineage>
        <taxon>Bacteria</taxon>
        <taxon>Candidatus Komeiliibacteriota</taxon>
    </lineage>
</organism>
<evidence type="ECO:0000256" key="1">
    <source>
        <dbReference type="SAM" id="Phobius"/>
    </source>
</evidence>
<gene>
    <name evidence="2" type="ORF">COX77_04620</name>
</gene>
<dbReference type="Proteomes" id="UP000230405">
    <property type="component" value="Unassembled WGS sequence"/>
</dbReference>